<reference evidence="2 3" key="1">
    <citation type="journal article" date="2014" name="Nat. Commun.">
        <title>Multiple recent horizontal transfers of a large genomic region in cheese making fungi.</title>
        <authorList>
            <person name="Cheeseman K."/>
            <person name="Ropars J."/>
            <person name="Renault P."/>
            <person name="Dupont J."/>
            <person name="Gouzy J."/>
            <person name="Branca A."/>
            <person name="Abraham A.L."/>
            <person name="Ceppi M."/>
            <person name="Conseiller E."/>
            <person name="Debuchy R."/>
            <person name="Malagnac F."/>
            <person name="Goarin A."/>
            <person name="Silar P."/>
            <person name="Lacoste S."/>
            <person name="Sallet E."/>
            <person name="Bensimon A."/>
            <person name="Giraud T."/>
            <person name="Brygoo Y."/>
        </authorList>
    </citation>
    <scope>NUCLEOTIDE SEQUENCE [LARGE SCALE GENOMIC DNA]</scope>
    <source>
        <strain evidence="3">FM 013</strain>
    </source>
</reference>
<feature type="region of interest" description="Disordered" evidence="1">
    <location>
        <begin position="23"/>
        <end position="66"/>
    </location>
</feature>
<evidence type="ECO:0000313" key="3">
    <source>
        <dbReference type="Proteomes" id="UP000053732"/>
    </source>
</evidence>
<keyword evidence="3" id="KW-1185">Reference proteome</keyword>
<dbReference type="EMBL" id="HG793312">
    <property type="protein sequence ID" value="CRL31475.1"/>
    <property type="molecule type" value="Genomic_DNA"/>
</dbReference>
<evidence type="ECO:0000313" key="2">
    <source>
        <dbReference type="EMBL" id="CRL31475.1"/>
    </source>
</evidence>
<dbReference type="AlphaFoldDB" id="A0A0G4PZ91"/>
<proteinExistence type="predicted"/>
<sequence length="355" mass="39516">MITVNQHQHSRALNMYATPSNSESTWYGHGHSHNEASPSPASNSASCQHNPYPVDAESDTNGLASKIDNGDRGRIMVYWKTLSPGQLPYVMLDFSFNTPTAQVGAYSIRTGQVMTSGHQLISQNPGKAIETKVSPDGRDQISDECCISCMILLVLLFSNTSPTHRITAVENEVERPVGTLMATIPNIHRPSLDPTAMLSHLLAQLQSKQALQRKRDNYKTIFPAKQSRVPLVNLLGTGQILTKIETLKRRGWPKLKRLSRAVYRNSKRISRLRAHLSFLQAELEELTSRNGSSKAVVCKQEMTKNELSPRRICLIRSLLVQHYLEKCSEGPVDGNRVNIPGLTALVIDRFPSLRA</sequence>
<evidence type="ECO:0000256" key="1">
    <source>
        <dbReference type="SAM" id="MobiDB-lite"/>
    </source>
</evidence>
<gene>
    <name evidence="2" type="ORF">PCAMFM013_S3Jg000086</name>
</gene>
<name>A0A0G4PZ91_PENC3</name>
<accession>A0A0G4PZ91</accession>
<feature type="compositionally biased region" description="Low complexity" evidence="1">
    <location>
        <begin position="35"/>
        <end position="46"/>
    </location>
</feature>
<organism evidence="2 3">
    <name type="scientific">Penicillium camemberti (strain FM 013)</name>
    <dbReference type="NCBI Taxonomy" id="1429867"/>
    <lineage>
        <taxon>Eukaryota</taxon>
        <taxon>Fungi</taxon>
        <taxon>Dikarya</taxon>
        <taxon>Ascomycota</taxon>
        <taxon>Pezizomycotina</taxon>
        <taxon>Eurotiomycetes</taxon>
        <taxon>Eurotiomycetidae</taxon>
        <taxon>Eurotiales</taxon>
        <taxon>Aspergillaceae</taxon>
        <taxon>Penicillium</taxon>
    </lineage>
</organism>
<dbReference type="Proteomes" id="UP000053732">
    <property type="component" value="Unassembled WGS sequence"/>
</dbReference>
<protein>
    <submittedName>
        <fullName evidence="2">Str. FM013</fullName>
    </submittedName>
</protein>